<evidence type="ECO:0000256" key="4">
    <source>
        <dbReference type="ARBA" id="ARBA00022777"/>
    </source>
</evidence>
<dbReference type="PROSITE" id="PS00108">
    <property type="entry name" value="PROTEIN_KINASE_ST"/>
    <property type="match status" value="1"/>
</dbReference>
<name>A0A2G5HGE1_CERBT</name>
<dbReference type="GO" id="GO:0005524">
    <property type="term" value="F:ATP binding"/>
    <property type="evidence" value="ECO:0007669"/>
    <property type="project" value="UniProtKB-KW"/>
</dbReference>
<dbReference type="InterPro" id="IPR008271">
    <property type="entry name" value="Ser/Thr_kinase_AS"/>
</dbReference>
<keyword evidence="2" id="KW-0808">Transferase</keyword>
<dbReference type="InterPro" id="IPR050660">
    <property type="entry name" value="NEK_Ser/Thr_kinase"/>
</dbReference>
<dbReference type="PROSITE" id="PS50011">
    <property type="entry name" value="PROTEIN_KINASE_DOM"/>
    <property type="match status" value="1"/>
</dbReference>
<dbReference type="EMBL" id="LKMD01000106">
    <property type="protein sequence ID" value="PIA91617.1"/>
    <property type="molecule type" value="Genomic_DNA"/>
</dbReference>
<organism evidence="8 10">
    <name type="scientific">Cercospora beticola</name>
    <name type="common">Sugarbeet leaf spot fungus</name>
    <dbReference type="NCBI Taxonomy" id="122368"/>
    <lineage>
        <taxon>Eukaryota</taxon>
        <taxon>Fungi</taxon>
        <taxon>Dikarya</taxon>
        <taxon>Ascomycota</taxon>
        <taxon>Pezizomycotina</taxon>
        <taxon>Dothideomycetes</taxon>
        <taxon>Dothideomycetidae</taxon>
        <taxon>Mycosphaerellales</taxon>
        <taxon>Mycosphaerellaceae</taxon>
        <taxon>Cercospora</taxon>
    </lineage>
</organism>
<keyword evidence="4" id="KW-0418">Kinase</keyword>
<dbReference type="PANTHER" id="PTHR43671">
    <property type="entry name" value="SERINE/THREONINE-PROTEIN KINASE NEK"/>
    <property type="match status" value="1"/>
</dbReference>
<dbReference type="Proteomes" id="UP001302367">
    <property type="component" value="Chromosome 7"/>
</dbReference>
<dbReference type="PANTHER" id="PTHR43671:SF13">
    <property type="entry name" value="SERINE_THREONINE-PROTEIN KINASE NEK2"/>
    <property type="match status" value="1"/>
</dbReference>
<dbReference type="OrthoDB" id="310217at2759"/>
<dbReference type="Proteomes" id="UP000230605">
    <property type="component" value="Chromosome 7"/>
</dbReference>
<evidence type="ECO:0000313" key="10">
    <source>
        <dbReference type="Proteomes" id="UP000230605"/>
    </source>
</evidence>
<gene>
    <name evidence="8" type="ORF">CB0940_09020</name>
    <name evidence="9" type="ORF">RHO25_011366</name>
</gene>
<evidence type="ECO:0000259" key="7">
    <source>
        <dbReference type="PROSITE" id="PS50011"/>
    </source>
</evidence>
<keyword evidence="11" id="KW-1185">Reference proteome</keyword>
<dbReference type="EMBL" id="CP134190">
    <property type="protein sequence ID" value="WPB06707.1"/>
    <property type="molecule type" value="Genomic_DNA"/>
</dbReference>
<feature type="domain" description="Protein kinase" evidence="7">
    <location>
        <begin position="151"/>
        <end position="443"/>
    </location>
</feature>
<reference evidence="9 11" key="2">
    <citation type="submission" date="2023-09" db="EMBL/GenBank/DDBJ databases">
        <title>Complete-Gapless Cercospora beticola genome.</title>
        <authorList>
            <person name="Wyatt N.A."/>
            <person name="Spanner R.E."/>
            <person name="Bolton M.D."/>
        </authorList>
    </citation>
    <scope>NUCLEOTIDE SEQUENCE [LARGE SCALE GENOMIC DNA]</scope>
    <source>
        <strain evidence="9">Cb09-40</strain>
    </source>
</reference>
<evidence type="ECO:0000256" key="5">
    <source>
        <dbReference type="ARBA" id="ARBA00022840"/>
    </source>
</evidence>
<keyword evidence="3" id="KW-0547">Nucleotide-binding</keyword>
<evidence type="ECO:0000313" key="9">
    <source>
        <dbReference type="EMBL" id="WPB06707.1"/>
    </source>
</evidence>
<feature type="compositionally biased region" description="Basic residues" evidence="6">
    <location>
        <begin position="35"/>
        <end position="53"/>
    </location>
</feature>
<feature type="region of interest" description="Disordered" evidence="6">
    <location>
        <begin position="35"/>
        <end position="88"/>
    </location>
</feature>
<dbReference type="SUPFAM" id="SSF56112">
    <property type="entry name" value="Protein kinase-like (PK-like)"/>
    <property type="match status" value="1"/>
</dbReference>
<sequence length="563" mass="62085">MILECLPLVGHFRRGQNPKDEQMISPTVLARTRRSFPFRSATGKRPHRRFWHKKDKEAEPKAEEPAKEELATEVPKTEVPKTEDPKGPVVADPVASVASLAISAFADFDGTQAAAGVSLDLDKLTETPSSKDSEPSLPAIIDPVPDRLPVAYELVKTLNGALGVFNTPIHLVRQRISSKLFIIKQVPVRDETEWPSEAALLEDLVHPNIIGIESVHYDHNGPFCIANIVLPYCSGGDVQDFARHLSAIGKSMPVQFIQHYVSSMLDALLYLHNGETYDAAADQITRNPYHSTILHRDIKERNIFLDPTKPIHGLPQILLADFGLSSHESTCTNICGTDGYMCPSIMATFSLAEAAPSPSLQLTILQNAPRMTPSSDWFSFGVTLYQLITLRRYQYAESEIFLDFAASTSMGQTEIMELMADCLEFEPGNRPRAEDSLRLHRFSAKLKKGLQEWYDGGGKLLEEIWPEPFRFERVGAEADEEASVMGIKGNSDGTGEGESAPGSEETISAIIDWLVTGEIVEGAEDDGEGLSFCVPELPRPPVLSPLPSMQPLRRIGAIDCRLV</sequence>
<dbReference type="InterPro" id="IPR011009">
    <property type="entry name" value="Kinase-like_dom_sf"/>
</dbReference>
<dbReference type="GO" id="GO:0004674">
    <property type="term" value="F:protein serine/threonine kinase activity"/>
    <property type="evidence" value="ECO:0007669"/>
    <property type="project" value="UniProtKB-EC"/>
</dbReference>
<dbReference type="SMART" id="SM00220">
    <property type="entry name" value="S_TKc"/>
    <property type="match status" value="1"/>
</dbReference>
<dbReference type="InterPro" id="IPR000719">
    <property type="entry name" value="Prot_kinase_dom"/>
</dbReference>
<evidence type="ECO:0000313" key="8">
    <source>
        <dbReference type="EMBL" id="PIA91617.1"/>
    </source>
</evidence>
<evidence type="ECO:0000256" key="2">
    <source>
        <dbReference type="ARBA" id="ARBA00022679"/>
    </source>
</evidence>
<keyword evidence="5" id="KW-0067">ATP-binding</keyword>
<protein>
    <recommendedName>
        <fullName evidence="1">non-specific serine/threonine protein kinase</fullName>
        <ecNumber evidence="1">2.7.11.1</ecNumber>
    </recommendedName>
</protein>
<reference evidence="8 10" key="1">
    <citation type="submission" date="2015-10" db="EMBL/GenBank/DDBJ databases">
        <title>The cercosporin biosynthetic gene cluster was horizontally transferred to several fungal lineages and shown to be expanded in Cercospora beticola based on microsynteny with recipient genomes.</title>
        <authorList>
            <person name="De Jonge R."/>
            <person name="Ebert M.K."/>
            <person name="Suttle J.C."/>
            <person name="Jurick Ii W.M."/>
            <person name="Secor G.A."/>
            <person name="Thomma B.P."/>
            <person name="Van De Peer Y."/>
            <person name="Bolton M.D."/>
        </authorList>
    </citation>
    <scope>NUCLEOTIDE SEQUENCE [LARGE SCALE GENOMIC DNA]</scope>
    <source>
        <strain evidence="8 10">09-40</strain>
    </source>
</reference>
<evidence type="ECO:0000313" key="11">
    <source>
        <dbReference type="Proteomes" id="UP001302367"/>
    </source>
</evidence>
<dbReference type="Gene3D" id="1.10.510.10">
    <property type="entry name" value="Transferase(Phosphotransferase) domain 1"/>
    <property type="match status" value="1"/>
</dbReference>
<evidence type="ECO:0000256" key="6">
    <source>
        <dbReference type="SAM" id="MobiDB-lite"/>
    </source>
</evidence>
<evidence type="ECO:0000256" key="1">
    <source>
        <dbReference type="ARBA" id="ARBA00012513"/>
    </source>
</evidence>
<feature type="compositionally biased region" description="Basic and acidic residues" evidence="6">
    <location>
        <begin position="54"/>
        <end position="86"/>
    </location>
</feature>
<dbReference type="Pfam" id="PF00069">
    <property type="entry name" value="Pkinase"/>
    <property type="match status" value="1"/>
</dbReference>
<proteinExistence type="predicted"/>
<accession>A0A2G5HGE1</accession>
<evidence type="ECO:0000256" key="3">
    <source>
        <dbReference type="ARBA" id="ARBA00022741"/>
    </source>
</evidence>
<dbReference type="AlphaFoldDB" id="A0A2G5HGE1"/>
<dbReference type="EC" id="2.7.11.1" evidence="1"/>